<dbReference type="InterPro" id="IPR001036">
    <property type="entry name" value="Acrflvin-R"/>
</dbReference>
<keyword evidence="8 9" id="KW-0472">Membrane</keyword>
<dbReference type="Gene3D" id="3.30.70.1320">
    <property type="entry name" value="Multidrug efflux transporter AcrB pore domain like"/>
    <property type="match status" value="1"/>
</dbReference>
<dbReference type="Gene3D" id="3.30.70.1440">
    <property type="entry name" value="Multidrug efflux transporter AcrB pore domain"/>
    <property type="match status" value="1"/>
</dbReference>
<evidence type="ECO:0000256" key="6">
    <source>
        <dbReference type="ARBA" id="ARBA00022692"/>
    </source>
</evidence>
<evidence type="ECO:0000256" key="4">
    <source>
        <dbReference type="ARBA" id="ARBA00022475"/>
    </source>
</evidence>
<dbReference type="SUPFAM" id="SSF82693">
    <property type="entry name" value="Multidrug efflux transporter AcrB pore domain, PN1, PN2, PC1 and PC2 subdomains"/>
    <property type="match status" value="3"/>
</dbReference>
<reference evidence="10 11" key="1">
    <citation type="journal article" date="2019" name="ISME J.">
        <title>Candidatus Macondimonas diazotrophica, a novel gammaproteobacterial genus dominating crude-oil-contaminated coastal sediments.</title>
        <authorList>
            <person name="Karthikeyan S."/>
            <person name="Konstantinidis K."/>
        </authorList>
    </citation>
    <scope>NUCLEOTIDE SEQUENCE [LARGE SCALE GENOMIC DNA]</scope>
    <source>
        <strain evidence="10 11">KTK01</strain>
    </source>
</reference>
<evidence type="ECO:0000256" key="5">
    <source>
        <dbReference type="ARBA" id="ARBA00022519"/>
    </source>
</evidence>
<dbReference type="RefSeq" id="WP_135281818.1">
    <property type="nucleotide sequence ID" value="NZ_SRIO01000008.1"/>
</dbReference>
<evidence type="ECO:0000256" key="8">
    <source>
        <dbReference type="ARBA" id="ARBA00023136"/>
    </source>
</evidence>
<evidence type="ECO:0000313" key="11">
    <source>
        <dbReference type="Proteomes" id="UP000297890"/>
    </source>
</evidence>
<feature type="transmembrane region" description="Helical" evidence="9">
    <location>
        <begin position="368"/>
        <end position="388"/>
    </location>
</feature>
<sequence>MISAFFIRRPVFASVLSIVIVLAGLVSMRALPVAQYPDIVPPEVVVITNYPGASAEVIAETVAAPIEQEINGVENMIYMRSVASASGQLRITVSFAIGSDPDQATIDVNNRVKAAEARLPEEVRRQGVRVQKRSSSILALINMSSPSGQYDSVFISNYALLNVIDEVKRIPGVGDASLFGQKDYSMRIWLRPDKLAQFNLTASDVARAIQEQNAQFAAGQFGQEPISGENAYTYTVNTQGRLADPEAFGRIILRSDASGATLRLADIARVELGAQDYNFEASYKSQPTVPIGLYLQPGANALETVDAIRAKMAEISQRFPDGLAYEIPFDTTKFVRVSIEEVIHTFIEAIVLVVLVVFLFLQNPRATLIPLLAVPVSIIGTFAGMLLLGFSINLLTLFGLVLAIGIVVDDAIIVIENVERLMSQEGLSPREASFKAMEEVTGPVIAIVLVLSAVFIPVAFLGGLSGQMYQQFAITIVVSVIISGVVALTLTPALCALLLKPVHGEPALPFRIFNRLFDRLTNGYVSASGFMMRRALLGLVLFAGLIGITVMLFNRVPGGLVPPEDQGYVLMAYQLPPAASLDRTKAVTDEVTRRLQAQPTVSGVNTFAGFDILAQSQKTNSGVSFVMLTDWSERTTLEADARRLVGPFSGLAHDLRDGVAFGFNPPPITGISTTGGFEAYLQDRAGAGSDALMQTANRLLEAARKRPELAGLRTTFSTATPQYYAELDREKARALNVPINEVFTIMQSSFGSLYVNDFTLFGRSYRVNLQSESEFRRSPEDLRHVFVRSNDGNLVPLDALLNVKRTMGPDLVERFNVFPAAKILGEPAPGYSSAQAIAAMQAVSQEVLDNNYSLGWIGSAYQELATAGTGTMAFIFGIVMVFLILAAQYERWSLPFAVVTAVPFAVFGAIAATWLRGLENDLYFQIGLLTLIGLSAKNAILIVEFAMIHRRDGASILDAALQGARLRFRPIVMTSLAFMLGVLPLAISTGAGSASRHAIGTGVIGGMIAATFLATIFVPMFFVLIGRMTERKGDAQMSTEEKTIHG</sequence>
<evidence type="ECO:0000256" key="7">
    <source>
        <dbReference type="ARBA" id="ARBA00022989"/>
    </source>
</evidence>
<dbReference type="SUPFAM" id="SSF82866">
    <property type="entry name" value="Multidrug efflux transporter AcrB transmembrane domain"/>
    <property type="match status" value="2"/>
</dbReference>
<dbReference type="GO" id="GO:0005886">
    <property type="term" value="C:plasma membrane"/>
    <property type="evidence" value="ECO:0007669"/>
    <property type="project" value="UniProtKB-SubCell"/>
</dbReference>
<dbReference type="FunFam" id="3.30.70.1430:FF:000001">
    <property type="entry name" value="Efflux pump membrane transporter"/>
    <property type="match status" value="1"/>
</dbReference>
<proteinExistence type="inferred from homology"/>
<keyword evidence="7 9" id="KW-1133">Transmembrane helix</keyword>
<name>A0A4Z0F898_9GAMM</name>
<dbReference type="Gene3D" id="3.30.70.1430">
    <property type="entry name" value="Multidrug efflux transporter AcrB pore domain"/>
    <property type="match status" value="2"/>
</dbReference>
<dbReference type="EMBL" id="SRIO01000008">
    <property type="protein sequence ID" value="TFZ82572.1"/>
    <property type="molecule type" value="Genomic_DNA"/>
</dbReference>
<feature type="transmembrane region" description="Helical" evidence="9">
    <location>
        <begin position="894"/>
        <end position="916"/>
    </location>
</feature>
<dbReference type="GO" id="GO:0042910">
    <property type="term" value="F:xenobiotic transmembrane transporter activity"/>
    <property type="evidence" value="ECO:0007669"/>
    <property type="project" value="TreeGrafter"/>
</dbReference>
<gene>
    <name evidence="10" type="ORF">E4680_07650</name>
</gene>
<feature type="transmembrane region" description="Helical" evidence="9">
    <location>
        <begin position="864"/>
        <end position="887"/>
    </location>
</feature>
<feature type="transmembrane region" description="Helical" evidence="9">
    <location>
        <begin position="968"/>
        <end position="987"/>
    </location>
</feature>
<keyword evidence="11" id="KW-1185">Reference proteome</keyword>
<dbReference type="GO" id="GO:0015562">
    <property type="term" value="F:efflux transmembrane transporter activity"/>
    <property type="evidence" value="ECO:0007669"/>
    <property type="project" value="InterPro"/>
</dbReference>
<dbReference type="Pfam" id="PF00873">
    <property type="entry name" value="ACR_tran"/>
    <property type="match status" value="1"/>
</dbReference>
<feature type="transmembrane region" description="Helical" evidence="9">
    <location>
        <begin position="472"/>
        <end position="499"/>
    </location>
</feature>
<dbReference type="InterPro" id="IPR027463">
    <property type="entry name" value="AcrB_DN_DC_subdom"/>
</dbReference>
<protein>
    <recommendedName>
        <fullName evidence="9">Efflux pump membrane transporter</fullName>
    </recommendedName>
</protein>
<dbReference type="InterPro" id="IPR004764">
    <property type="entry name" value="MdtF-like"/>
</dbReference>
<organism evidence="10 11">
    <name type="scientific">Candidatus Macondimonas diazotrophica</name>
    <dbReference type="NCBI Taxonomy" id="2305248"/>
    <lineage>
        <taxon>Bacteria</taxon>
        <taxon>Pseudomonadati</taxon>
        <taxon>Pseudomonadota</taxon>
        <taxon>Gammaproteobacteria</taxon>
        <taxon>Chromatiales</taxon>
        <taxon>Ectothiorhodospiraceae</taxon>
        <taxon>Candidatus Macondimonas</taxon>
    </lineage>
</organism>
<dbReference type="PANTHER" id="PTHR32063:SF11">
    <property type="entry name" value="CATION OR DRUG EFFLUX SYSTEM PROTEIN"/>
    <property type="match status" value="1"/>
</dbReference>
<evidence type="ECO:0000256" key="3">
    <source>
        <dbReference type="ARBA" id="ARBA00022448"/>
    </source>
</evidence>
<keyword evidence="4" id="KW-1003">Cell membrane</keyword>
<feature type="transmembrane region" description="Helical" evidence="9">
    <location>
        <begin position="922"/>
        <end position="947"/>
    </location>
</feature>
<evidence type="ECO:0000313" key="10">
    <source>
        <dbReference type="EMBL" id="TFZ82572.1"/>
    </source>
</evidence>
<dbReference type="AlphaFoldDB" id="A0A4Z0F898"/>
<evidence type="ECO:0000256" key="9">
    <source>
        <dbReference type="RuleBase" id="RU364070"/>
    </source>
</evidence>
<keyword evidence="6 9" id="KW-0812">Transmembrane</keyword>
<dbReference type="PANTHER" id="PTHR32063">
    <property type="match status" value="1"/>
</dbReference>
<comment type="caution">
    <text evidence="9">Lacks conserved residue(s) required for the propagation of feature annotation.</text>
</comment>
<dbReference type="NCBIfam" id="TIGR00915">
    <property type="entry name" value="2A0602"/>
    <property type="match status" value="1"/>
</dbReference>
<evidence type="ECO:0000256" key="1">
    <source>
        <dbReference type="ARBA" id="ARBA00004429"/>
    </source>
</evidence>
<dbReference type="PRINTS" id="PR00702">
    <property type="entry name" value="ACRIFLAVINRP"/>
</dbReference>
<dbReference type="NCBIfam" id="NF000282">
    <property type="entry name" value="RND_permease_1"/>
    <property type="match status" value="1"/>
</dbReference>
<comment type="subcellular location">
    <subcellularLocation>
        <location evidence="1 9">Cell inner membrane</location>
        <topology evidence="1 9">Multi-pass membrane protein</topology>
    </subcellularLocation>
</comment>
<feature type="transmembrane region" description="Helical" evidence="9">
    <location>
        <begin position="440"/>
        <end position="460"/>
    </location>
</feature>
<keyword evidence="5 9" id="KW-0997">Cell inner membrane</keyword>
<comment type="caution">
    <text evidence="10">The sequence shown here is derived from an EMBL/GenBank/DDBJ whole genome shotgun (WGS) entry which is preliminary data.</text>
</comment>
<comment type="similarity">
    <text evidence="2 9">Belongs to the resistance-nodulation-cell division (RND) (TC 2.A.6) family.</text>
</comment>
<accession>A0A4Z0F898</accession>
<dbReference type="Gene3D" id="1.20.1640.10">
    <property type="entry name" value="Multidrug efflux transporter AcrB transmembrane domain"/>
    <property type="match status" value="2"/>
</dbReference>
<dbReference type="GO" id="GO:0009636">
    <property type="term" value="P:response to toxic substance"/>
    <property type="evidence" value="ECO:0007669"/>
    <property type="project" value="UniProtKB-ARBA"/>
</dbReference>
<dbReference type="OrthoDB" id="9758297at2"/>
<feature type="transmembrane region" description="Helical" evidence="9">
    <location>
        <begin position="535"/>
        <end position="553"/>
    </location>
</feature>
<feature type="transmembrane region" description="Helical" evidence="9">
    <location>
        <begin position="342"/>
        <end position="361"/>
    </location>
</feature>
<dbReference type="Proteomes" id="UP000297890">
    <property type="component" value="Unassembled WGS sequence"/>
</dbReference>
<feature type="transmembrane region" description="Helical" evidence="9">
    <location>
        <begin position="394"/>
        <end position="415"/>
    </location>
</feature>
<evidence type="ECO:0000256" key="2">
    <source>
        <dbReference type="ARBA" id="ARBA00010942"/>
    </source>
</evidence>
<dbReference type="FunFam" id="1.20.1640.10:FF:000001">
    <property type="entry name" value="Efflux pump membrane transporter"/>
    <property type="match status" value="1"/>
</dbReference>
<feature type="transmembrane region" description="Helical" evidence="9">
    <location>
        <begin position="999"/>
        <end position="1025"/>
    </location>
</feature>
<keyword evidence="3 9" id="KW-0813">Transport</keyword>
<dbReference type="SUPFAM" id="SSF82714">
    <property type="entry name" value="Multidrug efflux transporter AcrB TolC docking domain, DN and DC subdomains"/>
    <property type="match status" value="2"/>
</dbReference>
<dbReference type="Gene3D" id="3.30.2090.10">
    <property type="entry name" value="Multidrug efflux transporter AcrB TolC docking domain, DN and DC subdomains"/>
    <property type="match status" value="2"/>
</dbReference>